<reference evidence="4" key="1">
    <citation type="submission" date="2021-02" db="EMBL/GenBank/DDBJ databases">
        <title>Genome sequence Cadophora malorum strain M34.</title>
        <authorList>
            <person name="Stefanovic E."/>
            <person name="Vu D."/>
            <person name="Scully C."/>
            <person name="Dijksterhuis J."/>
            <person name="Roader J."/>
            <person name="Houbraken J."/>
        </authorList>
    </citation>
    <scope>NUCLEOTIDE SEQUENCE</scope>
    <source>
        <strain evidence="4">M34</strain>
    </source>
</reference>
<organism evidence="4 5">
    <name type="scientific">Cadophora malorum</name>
    <dbReference type="NCBI Taxonomy" id="108018"/>
    <lineage>
        <taxon>Eukaryota</taxon>
        <taxon>Fungi</taxon>
        <taxon>Dikarya</taxon>
        <taxon>Ascomycota</taxon>
        <taxon>Pezizomycotina</taxon>
        <taxon>Leotiomycetes</taxon>
        <taxon>Helotiales</taxon>
        <taxon>Ploettnerulaceae</taxon>
        <taxon>Cadophora</taxon>
    </lineage>
</organism>
<feature type="domain" description="NmrA-like" evidence="3">
    <location>
        <begin position="6"/>
        <end position="230"/>
    </location>
</feature>
<dbReference type="InterPro" id="IPR045312">
    <property type="entry name" value="PCBER-like"/>
</dbReference>
<dbReference type="PANTHER" id="PTHR47706:SF9">
    <property type="entry name" value="NMRA-LIKE DOMAIN-CONTAINING PROTEIN-RELATED"/>
    <property type="match status" value="1"/>
</dbReference>
<keyword evidence="1" id="KW-0521">NADP</keyword>
<comment type="caution">
    <text evidence="4">The sequence shown here is derived from an EMBL/GenBank/DDBJ whole genome shotgun (WGS) entry which is preliminary data.</text>
</comment>
<protein>
    <recommendedName>
        <fullName evidence="3">NmrA-like domain-containing protein</fullName>
    </recommendedName>
</protein>
<dbReference type="PANTHER" id="PTHR47706">
    <property type="entry name" value="NMRA-LIKE FAMILY PROTEIN"/>
    <property type="match status" value="1"/>
</dbReference>
<dbReference type="Gene3D" id="3.40.50.720">
    <property type="entry name" value="NAD(P)-binding Rossmann-like Domain"/>
    <property type="match status" value="1"/>
</dbReference>
<evidence type="ECO:0000256" key="1">
    <source>
        <dbReference type="ARBA" id="ARBA00022857"/>
    </source>
</evidence>
<keyword evidence="2" id="KW-0560">Oxidoreductase</keyword>
<gene>
    <name evidence="4" type="ORF">IFR04_008751</name>
</gene>
<evidence type="ECO:0000313" key="4">
    <source>
        <dbReference type="EMBL" id="KAG4418090.1"/>
    </source>
</evidence>
<accession>A0A8H7W5P8</accession>
<dbReference type="CDD" id="cd05259">
    <property type="entry name" value="PCBER_SDR_a"/>
    <property type="match status" value="1"/>
</dbReference>
<dbReference type="OrthoDB" id="9984533at2759"/>
<keyword evidence="5" id="KW-1185">Reference proteome</keyword>
<dbReference type="InterPro" id="IPR008030">
    <property type="entry name" value="NmrA-like"/>
</dbReference>
<evidence type="ECO:0000313" key="5">
    <source>
        <dbReference type="Proteomes" id="UP000664132"/>
    </source>
</evidence>
<dbReference type="InterPro" id="IPR051609">
    <property type="entry name" value="NmrA/Isoflavone_reductase-like"/>
</dbReference>
<proteinExistence type="predicted"/>
<evidence type="ECO:0000259" key="3">
    <source>
        <dbReference type="Pfam" id="PF05368"/>
    </source>
</evidence>
<dbReference type="Proteomes" id="UP000664132">
    <property type="component" value="Unassembled WGS sequence"/>
</dbReference>
<dbReference type="GO" id="GO:0016491">
    <property type="term" value="F:oxidoreductase activity"/>
    <property type="evidence" value="ECO:0007669"/>
    <property type="project" value="UniProtKB-KW"/>
</dbReference>
<dbReference type="SUPFAM" id="SSF51735">
    <property type="entry name" value="NAD(P)-binding Rossmann-fold domains"/>
    <property type="match status" value="1"/>
</dbReference>
<name>A0A8H7W5P8_9HELO</name>
<dbReference type="AlphaFoldDB" id="A0A8H7W5P8"/>
<dbReference type="Gene3D" id="3.90.25.10">
    <property type="entry name" value="UDP-galactose 4-epimerase, domain 1"/>
    <property type="match status" value="1"/>
</dbReference>
<dbReference type="Pfam" id="PF05368">
    <property type="entry name" value="NmrA"/>
    <property type="match status" value="1"/>
</dbReference>
<dbReference type="EMBL" id="JAFJYH010000137">
    <property type="protein sequence ID" value="KAG4418090.1"/>
    <property type="molecule type" value="Genomic_DNA"/>
</dbReference>
<sequence>MSSQLKNIAIIGGSGSVGKIILDALVSDTRFNVTALARASSTSTFPAGVTVRNTGYSNADLVEAFKGQDAVISVVGLSGFGQQTSFIDAAITAGVKRFIPSEFSSNTLSPAVLEMLPVFGQKKEVLDYLKKKETSGLTWTAIWPALLFDSGLKNGFLEFDLKSRTATIWDKGTSKFTLTDDDQLGRAVIAVLDRPDQTANKNVYVASFETSQKEILTALEKATATKWTVTDTTAEKEVAEATEKIGKGDFSGAYALVRATSFANTSGLRANYVRDEELSNESLGLEFGTVEQTVSRVVGGLA</sequence>
<dbReference type="InterPro" id="IPR036291">
    <property type="entry name" value="NAD(P)-bd_dom_sf"/>
</dbReference>
<evidence type="ECO:0000256" key="2">
    <source>
        <dbReference type="ARBA" id="ARBA00023002"/>
    </source>
</evidence>